<proteinExistence type="predicted"/>
<evidence type="ECO:0000313" key="2">
    <source>
        <dbReference type="Proteomes" id="UP000188318"/>
    </source>
</evidence>
<gene>
    <name evidence="1" type="ORF">ASPCADRAFT_205018</name>
</gene>
<name>A0A1R3RTH8_ASPC5</name>
<dbReference type="Proteomes" id="UP000188318">
    <property type="component" value="Unassembled WGS sequence"/>
</dbReference>
<dbReference type="EMBL" id="KV907496">
    <property type="protein sequence ID" value="OOF97760.1"/>
    <property type="molecule type" value="Genomic_DNA"/>
</dbReference>
<keyword evidence="2" id="KW-1185">Reference proteome</keyword>
<sequence>MDPDHPLLTPSPNSRMDVPAPSRYLFVQMRRHTSIAFSPTKTTSPGPRDGPIPVAKTHARSNMGTTHYAALGYQVTNEMDWKSTVGMMNVLLHT</sequence>
<protein>
    <submittedName>
        <fullName evidence="1">Uncharacterized protein</fullName>
    </submittedName>
</protein>
<reference evidence="2" key="1">
    <citation type="journal article" date="2017" name="Genome Biol.">
        <title>Comparative genomics reveals high biological diversity and specific adaptations in the industrially and medically important fungal genus Aspergillus.</title>
        <authorList>
            <person name="de Vries R.P."/>
            <person name="Riley R."/>
            <person name="Wiebenga A."/>
            <person name="Aguilar-Osorio G."/>
            <person name="Amillis S."/>
            <person name="Uchima C.A."/>
            <person name="Anderluh G."/>
            <person name="Asadollahi M."/>
            <person name="Askin M."/>
            <person name="Barry K."/>
            <person name="Battaglia E."/>
            <person name="Bayram O."/>
            <person name="Benocci T."/>
            <person name="Braus-Stromeyer S.A."/>
            <person name="Caldana C."/>
            <person name="Canovas D."/>
            <person name="Cerqueira G.C."/>
            <person name="Chen F."/>
            <person name="Chen W."/>
            <person name="Choi C."/>
            <person name="Clum A."/>
            <person name="Dos Santos R.A."/>
            <person name="Damasio A.R."/>
            <person name="Diallinas G."/>
            <person name="Emri T."/>
            <person name="Fekete E."/>
            <person name="Flipphi M."/>
            <person name="Freyberg S."/>
            <person name="Gallo A."/>
            <person name="Gournas C."/>
            <person name="Habgood R."/>
            <person name="Hainaut M."/>
            <person name="Harispe M.L."/>
            <person name="Henrissat B."/>
            <person name="Hilden K.S."/>
            <person name="Hope R."/>
            <person name="Hossain A."/>
            <person name="Karabika E."/>
            <person name="Karaffa L."/>
            <person name="Karanyi Z."/>
            <person name="Krasevec N."/>
            <person name="Kuo A."/>
            <person name="Kusch H."/>
            <person name="LaButti K."/>
            <person name="Lagendijk E.L."/>
            <person name="Lapidus A."/>
            <person name="Levasseur A."/>
            <person name="Lindquist E."/>
            <person name="Lipzen A."/>
            <person name="Logrieco A.F."/>
            <person name="MacCabe A."/>
            <person name="Maekelae M.R."/>
            <person name="Malavazi I."/>
            <person name="Melin P."/>
            <person name="Meyer V."/>
            <person name="Mielnichuk N."/>
            <person name="Miskei M."/>
            <person name="Molnar A.P."/>
            <person name="Mule G."/>
            <person name="Ngan C.Y."/>
            <person name="Orejas M."/>
            <person name="Orosz E."/>
            <person name="Ouedraogo J.P."/>
            <person name="Overkamp K.M."/>
            <person name="Park H.-S."/>
            <person name="Perrone G."/>
            <person name="Piumi F."/>
            <person name="Punt P.J."/>
            <person name="Ram A.F."/>
            <person name="Ramon A."/>
            <person name="Rauscher S."/>
            <person name="Record E."/>
            <person name="Riano-Pachon D.M."/>
            <person name="Robert V."/>
            <person name="Roehrig J."/>
            <person name="Ruller R."/>
            <person name="Salamov A."/>
            <person name="Salih N.S."/>
            <person name="Samson R.A."/>
            <person name="Sandor E."/>
            <person name="Sanguinetti M."/>
            <person name="Schuetze T."/>
            <person name="Sepcic K."/>
            <person name="Shelest E."/>
            <person name="Sherlock G."/>
            <person name="Sophianopoulou V."/>
            <person name="Squina F.M."/>
            <person name="Sun H."/>
            <person name="Susca A."/>
            <person name="Todd R.B."/>
            <person name="Tsang A."/>
            <person name="Unkles S.E."/>
            <person name="van de Wiele N."/>
            <person name="van Rossen-Uffink D."/>
            <person name="Oliveira J.V."/>
            <person name="Vesth T.C."/>
            <person name="Visser J."/>
            <person name="Yu J.-H."/>
            <person name="Zhou M."/>
            <person name="Andersen M.R."/>
            <person name="Archer D.B."/>
            <person name="Baker S.E."/>
            <person name="Benoit I."/>
            <person name="Brakhage A.A."/>
            <person name="Braus G.H."/>
            <person name="Fischer R."/>
            <person name="Frisvad J.C."/>
            <person name="Goldman G.H."/>
            <person name="Houbraken J."/>
            <person name="Oakley B."/>
            <person name="Pocsi I."/>
            <person name="Scazzocchio C."/>
            <person name="Seiboth B."/>
            <person name="vanKuyk P.A."/>
            <person name="Wortman J."/>
            <person name="Dyer P.S."/>
            <person name="Grigoriev I.V."/>
        </authorList>
    </citation>
    <scope>NUCLEOTIDE SEQUENCE [LARGE SCALE GENOMIC DNA]</scope>
    <source>
        <strain evidence="2">ITEM 5010</strain>
    </source>
</reference>
<organism evidence="1 2">
    <name type="scientific">Aspergillus carbonarius (strain ITEM 5010)</name>
    <dbReference type="NCBI Taxonomy" id="602072"/>
    <lineage>
        <taxon>Eukaryota</taxon>
        <taxon>Fungi</taxon>
        <taxon>Dikarya</taxon>
        <taxon>Ascomycota</taxon>
        <taxon>Pezizomycotina</taxon>
        <taxon>Eurotiomycetes</taxon>
        <taxon>Eurotiomycetidae</taxon>
        <taxon>Eurotiales</taxon>
        <taxon>Aspergillaceae</taxon>
        <taxon>Aspergillus</taxon>
        <taxon>Aspergillus subgen. Circumdati</taxon>
    </lineage>
</organism>
<evidence type="ECO:0000313" key="1">
    <source>
        <dbReference type="EMBL" id="OOF97760.1"/>
    </source>
</evidence>
<dbReference type="VEuPathDB" id="FungiDB:ASPCADRAFT_205018"/>
<accession>A0A1R3RTH8</accession>
<dbReference type="AlphaFoldDB" id="A0A1R3RTH8"/>